<dbReference type="PANTHER" id="PTHR43569:SF2">
    <property type="entry name" value="AMIDOHYDROLASE-RELATED DOMAIN-CONTAINING PROTEIN"/>
    <property type="match status" value="1"/>
</dbReference>
<evidence type="ECO:0000256" key="1">
    <source>
        <dbReference type="ARBA" id="ARBA00038310"/>
    </source>
</evidence>
<keyword evidence="4" id="KW-1185">Reference proteome</keyword>
<sequence>MSTFHGKEIVDAHIHLWDNETFFYPWPSSDLSGICRPFHLSDLEDAMAPSPVRKVVFIQVNQTYDETDWILEKATQSSTIVGIIGWVDLTDPKVDVILDNYMNKHKIFRGVRNILEGEPDDWLGQESVHRGLGFLEERGLTYDLLIRTRHFMLADSVVKKFPKLKFVVDHAAKPEIKEGKMGEWKKGLEMLAQNPNVYCKISGLVTEASRENWKVEDLIPYVKHVTSVFGAERCMFGSDWPVCTLSRDASYKQTFEAYLQCVSHLTDKEKEAVFCDNVVKFYGLDQVK</sequence>
<proteinExistence type="inferred from homology"/>
<protein>
    <recommendedName>
        <fullName evidence="2">Amidohydrolase-related domain-containing protein</fullName>
    </recommendedName>
</protein>
<dbReference type="Gene3D" id="3.20.20.140">
    <property type="entry name" value="Metal-dependent hydrolases"/>
    <property type="match status" value="1"/>
</dbReference>
<dbReference type="Proteomes" id="UP001159427">
    <property type="component" value="Unassembled WGS sequence"/>
</dbReference>
<evidence type="ECO:0000259" key="2">
    <source>
        <dbReference type="Pfam" id="PF04909"/>
    </source>
</evidence>
<dbReference type="Pfam" id="PF04909">
    <property type="entry name" value="Amidohydro_2"/>
    <property type="match status" value="1"/>
</dbReference>
<evidence type="ECO:0000313" key="4">
    <source>
        <dbReference type="Proteomes" id="UP001159427"/>
    </source>
</evidence>
<dbReference type="EMBL" id="CALNXI010000359">
    <property type="protein sequence ID" value="CAH3025568.1"/>
    <property type="molecule type" value="Genomic_DNA"/>
</dbReference>
<name>A0ABN8MCK5_9CNID</name>
<dbReference type="SUPFAM" id="SSF51556">
    <property type="entry name" value="Metallo-dependent hydrolases"/>
    <property type="match status" value="1"/>
</dbReference>
<dbReference type="InterPro" id="IPR006680">
    <property type="entry name" value="Amidohydro-rel"/>
</dbReference>
<dbReference type="PANTHER" id="PTHR43569">
    <property type="entry name" value="AMIDOHYDROLASE"/>
    <property type="match status" value="1"/>
</dbReference>
<gene>
    <name evidence="3" type="ORF">PEVE_00026459</name>
</gene>
<feature type="domain" description="Amidohydrolase-related" evidence="2">
    <location>
        <begin position="10"/>
        <end position="284"/>
    </location>
</feature>
<dbReference type="InterPro" id="IPR032466">
    <property type="entry name" value="Metal_Hydrolase"/>
</dbReference>
<accession>A0ABN8MCK5</accession>
<evidence type="ECO:0000313" key="3">
    <source>
        <dbReference type="EMBL" id="CAH3025568.1"/>
    </source>
</evidence>
<dbReference type="InterPro" id="IPR052350">
    <property type="entry name" value="Metallo-dep_Lactonases"/>
</dbReference>
<comment type="caution">
    <text evidence="3">The sequence shown here is derived from an EMBL/GenBank/DDBJ whole genome shotgun (WGS) entry which is preliminary data.</text>
</comment>
<reference evidence="3 4" key="1">
    <citation type="submission" date="2022-05" db="EMBL/GenBank/DDBJ databases">
        <authorList>
            <consortium name="Genoscope - CEA"/>
            <person name="William W."/>
        </authorList>
    </citation>
    <scope>NUCLEOTIDE SEQUENCE [LARGE SCALE GENOMIC DNA]</scope>
</reference>
<comment type="similarity">
    <text evidence="1">Belongs to the metallo-dependent hydrolases superfamily.</text>
</comment>
<organism evidence="3 4">
    <name type="scientific">Porites evermanni</name>
    <dbReference type="NCBI Taxonomy" id="104178"/>
    <lineage>
        <taxon>Eukaryota</taxon>
        <taxon>Metazoa</taxon>
        <taxon>Cnidaria</taxon>
        <taxon>Anthozoa</taxon>
        <taxon>Hexacorallia</taxon>
        <taxon>Scleractinia</taxon>
        <taxon>Fungiina</taxon>
        <taxon>Poritidae</taxon>
        <taxon>Porites</taxon>
    </lineage>
</organism>